<gene>
    <name evidence="3" type="ORF">ENQ76_10735</name>
</gene>
<protein>
    <submittedName>
        <fullName evidence="3">SAM-dependent methyltransferase</fullName>
    </submittedName>
</protein>
<evidence type="ECO:0000256" key="1">
    <source>
        <dbReference type="SAM" id="MobiDB-lite"/>
    </source>
</evidence>
<dbReference type="Pfam" id="PF08241">
    <property type="entry name" value="Methyltransf_11"/>
    <property type="match status" value="1"/>
</dbReference>
<comment type="caution">
    <text evidence="3">The sequence shown here is derived from an EMBL/GenBank/DDBJ whole genome shotgun (WGS) entry which is preliminary data.</text>
</comment>
<feature type="domain" description="Methyltransferase type 11" evidence="2">
    <location>
        <begin position="78"/>
        <end position="163"/>
    </location>
</feature>
<evidence type="ECO:0000259" key="2">
    <source>
        <dbReference type="Pfam" id="PF08241"/>
    </source>
</evidence>
<dbReference type="CDD" id="cd02440">
    <property type="entry name" value="AdoMet_MTases"/>
    <property type="match status" value="1"/>
</dbReference>
<keyword evidence="3" id="KW-0808">Transferase</keyword>
<reference evidence="3" key="1">
    <citation type="journal article" date="2020" name="mSystems">
        <title>Genome- and Community-Level Interaction Insights into Carbon Utilization and Element Cycling Functions of Hydrothermarchaeota in Hydrothermal Sediment.</title>
        <authorList>
            <person name="Zhou Z."/>
            <person name="Liu Y."/>
            <person name="Xu W."/>
            <person name="Pan J."/>
            <person name="Luo Z.H."/>
            <person name="Li M."/>
        </authorList>
    </citation>
    <scope>NUCLEOTIDE SEQUENCE [LARGE SCALE GENOMIC DNA]</scope>
    <source>
        <strain evidence="3">SpSt-339</strain>
    </source>
</reference>
<dbReference type="SUPFAM" id="SSF53335">
    <property type="entry name" value="S-adenosyl-L-methionine-dependent methyltransferases"/>
    <property type="match status" value="1"/>
</dbReference>
<dbReference type="AlphaFoldDB" id="A0A7C2NVT3"/>
<feature type="region of interest" description="Disordered" evidence="1">
    <location>
        <begin position="1"/>
        <end position="30"/>
    </location>
</feature>
<evidence type="ECO:0000313" key="3">
    <source>
        <dbReference type="EMBL" id="HEN15928.1"/>
    </source>
</evidence>
<dbReference type="Gene3D" id="3.40.50.150">
    <property type="entry name" value="Vaccinia Virus protein VP39"/>
    <property type="match status" value="1"/>
</dbReference>
<dbReference type="GO" id="GO:0008757">
    <property type="term" value="F:S-adenosylmethionine-dependent methyltransferase activity"/>
    <property type="evidence" value="ECO:0007669"/>
    <property type="project" value="InterPro"/>
</dbReference>
<dbReference type="PANTHER" id="PTHR43591">
    <property type="entry name" value="METHYLTRANSFERASE"/>
    <property type="match status" value="1"/>
</dbReference>
<dbReference type="InterPro" id="IPR029063">
    <property type="entry name" value="SAM-dependent_MTases_sf"/>
</dbReference>
<organism evidence="3">
    <name type="scientific">Schlesneria paludicola</name>
    <dbReference type="NCBI Taxonomy" id="360056"/>
    <lineage>
        <taxon>Bacteria</taxon>
        <taxon>Pseudomonadati</taxon>
        <taxon>Planctomycetota</taxon>
        <taxon>Planctomycetia</taxon>
        <taxon>Planctomycetales</taxon>
        <taxon>Planctomycetaceae</taxon>
        <taxon>Schlesneria</taxon>
    </lineage>
</organism>
<dbReference type="InterPro" id="IPR013216">
    <property type="entry name" value="Methyltransf_11"/>
</dbReference>
<sequence length="253" mass="28390">MPSEATRSRYPTNRLPNATMNGTPQPDAIPPRVNPFLEADLAARYEQWYAGPGRQADLLEKRLLQRMLRRLGDVRTILEVGCGTGHFTRWMRSLKYETTGFDSSPAMLDQARSLDGGVYVEGDALTLPFPDRAFDVTALITTLEFVSEPDRALAEATRVSRKGLLLGAINRHSLLGRRYRKSGNPLWLSARCFTPSELTAMVRRNAGRRLLSMSWRTTLWPVPWVGDLPLSWGGFIGLVAQWESTDRITAVNT</sequence>
<dbReference type="GO" id="GO:0032259">
    <property type="term" value="P:methylation"/>
    <property type="evidence" value="ECO:0007669"/>
    <property type="project" value="UniProtKB-KW"/>
</dbReference>
<keyword evidence="3" id="KW-0489">Methyltransferase</keyword>
<feature type="compositionally biased region" description="Polar residues" evidence="1">
    <location>
        <begin position="9"/>
        <end position="24"/>
    </location>
</feature>
<name>A0A7C2NVT3_9PLAN</name>
<proteinExistence type="predicted"/>
<dbReference type="EMBL" id="DSOK01000301">
    <property type="protein sequence ID" value="HEN15928.1"/>
    <property type="molecule type" value="Genomic_DNA"/>
</dbReference>
<accession>A0A7C2NVT3</accession>